<dbReference type="NCBIfam" id="TIGR01357">
    <property type="entry name" value="aroB"/>
    <property type="match status" value="1"/>
</dbReference>
<dbReference type="GO" id="GO:0009423">
    <property type="term" value="P:chorismate biosynthetic process"/>
    <property type="evidence" value="ECO:0007669"/>
    <property type="project" value="UniProtKB-UniRule"/>
</dbReference>
<dbReference type="HAMAP" id="MF_00110">
    <property type="entry name" value="DHQ_synthase"/>
    <property type="match status" value="1"/>
</dbReference>
<dbReference type="InterPro" id="IPR030963">
    <property type="entry name" value="DHQ_synth_fam"/>
</dbReference>
<evidence type="ECO:0000256" key="5">
    <source>
        <dbReference type="ARBA" id="ARBA00004496"/>
    </source>
</evidence>
<feature type="binding site" evidence="19">
    <location>
        <position position="189"/>
    </location>
    <ligand>
        <name>Zn(2+)</name>
        <dbReference type="ChEBI" id="CHEBI:29105"/>
    </ligand>
</feature>
<proteinExistence type="inferred from homology"/>
<dbReference type="PIRSF" id="PIRSF001455">
    <property type="entry name" value="DHQ_synth"/>
    <property type="match status" value="1"/>
</dbReference>
<keyword evidence="18 19" id="KW-0170">Cobalt</keyword>
<keyword evidence="10 19" id="KW-0963">Cytoplasm</keyword>
<evidence type="ECO:0000256" key="12">
    <source>
        <dbReference type="ARBA" id="ARBA00022723"/>
    </source>
</evidence>
<evidence type="ECO:0000256" key="19">
    <source>
        <dbReference type="HAMAP-Rule" id="MF_00110"/>
    </source>
</evidence>
<evidence type="ECO:0000313" key="23">
    <source>
        <dbReference type="Proteomes" id="UP000242857"/>
    </source>
</evidence>
<keyword evidence="17 19" id="KW-0456">Lyase</keyword>
<evidence type="ECO:0000256" key="11">
    <source>
        <dbReference type="ARBA" id="ARBA00022605"/>
    </source>
</evidence>
<accession>A0A1M4ZSH5</accession>
<dbReference type="InterPro" id="IPR016037">
    <property type="entry name" value="DHQ_synth_AroB"/>
</dbReference>
<keyword evidence="12 19" id="KW-0479">Metal-binding</keyword>
<dbReference type="Pfam" id="PF24621">
    <property type="entry name" value="DHQS_C"/>
    <property type="match status" value="1"/>
</dbReference>
<feature type="binding site" evidence="19">
    <location>
        <position position="270"/>
    </location>
    <ligand>
        <name>Zn(2+)</name>
        <dbReference type="ChEBI" id="CHEBI:29105"/>
    </ligand>
</feature>
<evidence type="ECO:0000256" key="13">
    <source>
        <dbReference type="ARBA" id="ARBA00022741"/>
    </source>
</evidence>
<dbReference type="EC" id="4.2.3.4" evidence="8 19"/>
<dbReference type="UniPathway" id="UPA00053">
    <property type="reaction ID" value="UER00085"/>
</dbReference>
<dbReference type="PANTHER" id="PTHR43622">
    <property type="entry name" value="3-DEHYDROQUINATE SYNTHASE"/>
    <property type="match status" value="1"/>
</dbReference>
<dbReference type="Gene3D" id="1.20.1090.10">
    <property type="entry name" value="Dehydroquinate synthase-like - alpha domain"/>
    <property type="match status" value="1"/>
</dbReference>
<organism evidence="22 23">
    <name type="scientific">Thermomonas hydrothermalis</name>
    <dbReference type="NCBI Taxonomy" id="213588"/>
    <lineage>
        <taxon>Bacteria</taxon>
        <taxon>Pseudomonadati</taxon>
        <taxon>Pseudomonadota</taxon>
        <taxon>Gammaproteobacteria</taxon>
        <taxon>Lysobacterales</taxon>
        <taxon>Lysobacteraceae</taxon>
        <taxon>Thermomonas</taxon>
    </lineage>
</organism>
<dbReference type="RefSeq" id="WP_072756435.1">
    <property type="nucleotide sequence ID" value="NZ_FQUK01000040.1"/>
</dbReference>
<sequence length="366" mass="38240">MTETNRHVDVGGAAPYRIHIGPGLLDDGTLLAETLRGRHALIVSDSHVAPLYAGRVQSALQTARPDLCLACHVLPVGEAEKTLTRFAEVIDALASLGATRDACVYALGGGVVGDLAGFAAACWMRGIDCVQLPTTLLAMVDSSVGGKTAVDIPHGKNLVGAFHPPRAVLADTTTLRTLPARELRAGLAEVIKYGAIRDAAFLDWLTDHADALLAGESDALAEAIARSCAHKAEITERDPLERGERALLNFGHTFAHAIEAEQGYGQGLNHGEAVAVGMVLAARLSARLGLAAWADAEALRTLLLRFGLPVALPAGLTPDALLARMRLDKKAQADGLRFILWDGPGLAHVVTGVEEAAVLAVLGDAG</sequence>
<evidence type="ECO:0000256" key="4">
    <source>
        <dbReference type="ARBA" id="ARBA00003485"/>
    </source>
</evidence>
<feature type="domain" description="3-dehydroquinate synthase N-terminal" evidence="20">
    <location>
        <begin position="73"/>
        <end position="184"/>
    </location>
</feature>
<keyword evidence="23" id="KW-1185">Reference proteome</keyword>
<dbReference type="InterPro" id="IPR050071">
    <property type="entry name" value="Dehydroquinate_synthase"/>
</dbReference>
<evidence type="ECO:0000256" key="10">
    <source>
        <dbReference type="ARBA" id="ARBA00022490"/>
    </source>
</evidence>
<keyword evidence="15 19" id="KW-0520">NAD</keyword>
<evidence type="ECO:0000256" key="6">
    <source>
        <dbReference type="ARBA" id="ARBA00004661"/>
    </source>
</evidence>
<dbReference type="STRING" id="213588.SAMN02745204_02018"/>
<evidence type="ECO:0000256" key="16">
    <source>
        <dbReference type="ARBA" id="ARBA00023141"/>
    </source>
</evidence>
<dbReference type="Pfam" id="PF01761">
    <property type="entry name" value="DHQ_synthase"/>
    <property type="match status" value="1"/>
</dbReference>
<dbReference type="GO" id="GO:0005737">
    <property type="term" value="C:cytoplasm"/>
    <property type="evidence" value="ECO:0007669"/>
    <property type="project" value="UniProtKB-SubCell"/>
</dbReference>
<dbReference type="GO" id="GO:0000166">
    <property type="term" value="F:nucleotide binding"/>
    <property type="evidence" value="ECO:0007669"/>
    <property type="project" value="UniProtKB-KW"/>
</dbReference>
<feature type="binding site" evidence="19">
    <location>
        <begin position="134"/>
        <end position="135"/>
    </location>
    <ligand>
        <name>NAD(+)</name>
        <dbReference type="ChEBI" id="CHEBI:57540"/>
    </ligand>
</feature>
<reference evidence="23" key="1">
    <citation type="submission" date="2016-11" db="EMBL/GenBank/DDBJ databases">
        <authorList>
            <person name="Varghese N."/>
            <person name="Submissions S."/>
        </authorList>
    </citation>
    <scope>NUCLEOTIDE SEQUENCE [LARGE SCALE GENOMIC DNA]</scope>
    <source>
        <strain evidence="23">DSM 14834</strain>
    </source>
</reference>
<feature type="binding site" evidence="19">
    <location>
        <position position="156"/>
    </location>
    <ligand>
        <name>NAD(+)</name>
        <dbReference type="ChEBI" id="CHEBI:57540"/>
    </ligand>
</feature>
<protein>
    <recommendedName>
        <fullName evidence="9 19">3-dehydroquinate synthase</fullName>
        <shortName evidence="19">DHQS</shortName>
        <ecNumber evidence="8 19">4.2.3.4</ecNumber>
    </recommendedName>
</protein>
<dbReference type="InterPro" id="IPR030960">
    <property type="entry name" value="DHQS/DOIS_N"/>
</dbReference>
<comment type="catalytic activity">
    <reaction evidence="1 19">
        <text>7-phospho-2-dehydro-3-deoxy-D-arabino-heptonate = 3-dehydroquinate + phosphate</text>
        <dbReference type="Rhea" id="RHEA:21968"/>
        <dbReference type="ChEBI" id="CHEBI:32364"/>
        <dbReference type="ChEBI" id="CHEBI:43474"/>
        <dbReference type="ChEBI" id="CHEBI:58394"/>
        <dbReference type="EC" id="4.2.3.4"/>
    </reaction>
</comment>
<dbReference type="Proteomes" id="UP000242857">
    <property type="component" value="Unassembled WGS sequence"/>
</dbReference>
<feature type="binding site" evidence="19">
    <location>
        <position position="147"/>
    </location>
    <ligand>
        <name>NAD(+)</name>
        <dbReference type="ChEBI" id="CHEBI:57540"/>
    </ligand>
</feature>
<comment type="pathway">
    <text evidence="6 19">Metabolic intermediate biosynthesis; chorismate biosynthesis; chorismate from D-erythrose 4-phosphate and phosphoenolpyruvate: step 2/7.</text>
</comment>
<dbReference type="InterPro" id="IPR056179">
    <property type="entry name" value="DHQS_C"/>
</dbReference>
<evidence type="ECO:0000256" key="14">
    <source>
        <dbReference type="ARBA" id="ARBA00022833"/>
    </source>
</evidence>
<keyword evidence="16 19" id="KW-0057">Aromatic amino acid biosynthesis</keyword>
<dbReference type="GO" id="GO:0009073">
    <property type="term" value="P:aromatic amino acid family biosynthetic process"/>
    <property type="evidence" value="ECO:0007669"/>
    <property type="project" value="UniProtKB-KW"/>
</dbReference>
<evidence type="ECO:0000256" key="15">
    <source>
        <dbReference type="ARBA" id="ARBA00023027"/>
    </source>
</evidence>
<name>A0A1M4ZSH5_9GAMM</name>
<feature type="binding site" evidence="19">
    <location>
        <begin position="110"/>
        <end position="114"/>
    </location>
    <ligand>
        <name>NAD(+)</name>
        <dbReference type="ChEBI" id="CHEBI:57540"/>
    </ligand>
</feature>
<feature type="binding site" evidence="19">
    <location>
        <position position="252"/>
    </location>
    <ligand>
        <name>Zn(2+)</name>
        <dbReference type="ChEBI" id="CHEBI:29105"/>
    </ligand>
</feature>
<dbReference type="SUPFAM" id="SSF56796">
    <property type="entry name" value="Dehydroquinate synthase-like"/>
    <property type="match status" value="1"/>
</dbReference>
<keyword evidence="14 19" id="KW-0862">Zinc</keyword>
<evidence type="ECO:0000256" key="18">
    <source>
        <dbReference type="ARBA" id="ARBA00023285"/>
    </source>
</evidence>
<comment type="subcellular location">
    <subcellularLocation>
        <location evidence="5 19">Cytoplasm</location>
    </subcellularLocation>
</comment>
<dbReference type="EMBL" id="FQUK01000040">
    <property type="protein sequence ID" value="SHF20722.1"/>
    <property type="molecule type" value="Genomic_DNA"/>
</dbReference>
<dbReference type="GO" id="GO:0003856">
    <property type="term" value="F:3-dehydroquinate synthase activity"/>
    <property type="evidence" value="ECO:0007669"/>
    <property type="project" value="UniProtKB-UniRule"/>
</dbReference>
<dbReference type="GO" id="GO:0008652">
    <property type="term" value="P:amino acid biosynthetic process"/>
    <property type="evidence" value="ECO:0007669"/>
    <property type="project" value="UniProtKB-KW"/>
</dbReference>
<dbReference type="FunFam" id="3.40.50.1970:FF:000007">
    <property type="entry name" value="Pentafunctional AROM polypeptide"/>
    <property type="match status" value="1"/>
</dbReference>
<evidence type="ECO:0000256" key="9">
    <source>
        <dbReference type="ARBA" id="ARBA00017684"/>
    </source>
</evidence>
<evidence type="ECO:0000259" key="20">
    <source>
        <dbReference type="Pfam" id="PF01761"/>
    </source>
</evidence>
<feature type="binding site" evidence="19">
    <location>
        <begin position="174"/>
        <end position="177"/>
    </location>
    <ligand>
        <name>NAD(+)</name>
        <dbReference type="ChEBI" id="CHEBI:57540"/>
    </ligand>
</feature>
<feature type="domain" description="3-dehydroquinate synthase C-terminal" evidence="21">
    <location>
        <begin position="186"/>
        <end position="331"/>
    </location>
</feature>
<evidence type="ECO:0000256" key="1">
    <source>
        <dbReference type="ARBA" id="ARBA00001393"/>
    </source>
</evidence>
<keyword evidence="13 19" id="KW-0547">Nucleotide-binding</keyword>
<gene>
    <name evidence="19" type="primary">aroB</name>
    <name evidence="22" type="ORF">SAMN02745204_02018</name>
</gene>
<dbReference type="Gene3D" id="3.40.50.1970">
    <property type="match status" value="1"/>
</dbReference>
<dbReference type="PANTHER" id="PTHR43622:SF7">
    <property type="entry name" value="3-DEHYDROQUINATE SYNTHASE, CHLOROPLASTIC"/>
    <property type="match status" value="1"/>
</dbReference>
<dbReference type="AlphaFoldDB" id="A0A1M4ZSH5"/>
<comment type="similarity">
    <text evidence="7 19">Belongs to the sugar phosphate cyclases superfamily. Dehydroquinate synthase family.</text>
</comment>
<comment type="cofactor">
    <cofactor evidence="19">
        <name>Co(2+)</name>
        <dbReference type="ChEBI" id="CHEBI:48828"/>
    </cofactor>
    <cofactor evidence="19">
        <name>Zn(2+)</name>
        <dbReference type="ChEBI" id="CHEBI:29105"/>
    </cofactor>
    <text evidence="19">Binds 1 divalent metal cation per subunit. Can use either Co(2+) or Zn(2+).</text>
</comment>
<comment type="function">
    <text evidence="4 19">Catalyzes the conversion of 3-deoxy-D-arabino-heptulosonate 7-phosphate (DAHP) to dehydroquinate (DHQ).</text>
</comment>
<comment type="cofactor">
    <cofactor evidence="3">
        <name>Zn(2+)</name>
        <dbReference type="ChEBI" id="CHEBI:29105"/>
    </cofactor>
</comment>
<evidence type="ECO:0000259" key="21">
    <source>
        <dbReference type="Pfam" id="PF24621"/>
    </source>
</evidence>
<keyword evidence="11 19" id="KW-0028">Amino-acid biosynthesis</keyword>
<dbReference type="OrthoDB" id="9806583at2"/>
<evidence type="ECO:0000313" key="22">
    <source>
        <dbReference type="EMBL" id="SHF20722.1"/>
    </source>
</evidence>
<evidence type="ECO:0000256" key="17">
    <source>
        <dbReference type="ARBA" id="ARBA00023239"/>
    </source>
</evidence>
<evidence type="ECO:0000256" key="7">
    <source>
        <dbReference type="ARBA" id="ARBA00005412"/>
    </source>
</evidence>
<comment type="cofactor">
    <cofactor evidence="2 19">
        <name>NAD(+)</name>
        <dbReference type="ChEBI" id="CHEBI:57540"/>
    </cofactor>
</comment>
<evidence type="ECO:0000256" key="3">
    <source>
        <dbReference type="ARBA" id="ARBA00001947"/>
    </source>
</evidence>
<dbReference type="GO" id="GO:0046872">
    <property type="term" value="F:metal ion binding"/>
    <property type="evidence" value="ECO:0007669"/>
    <property type="project" value="UniProtKB-KW"/>
</dbReference>
<evidence type="ECO:0000256" key="2">
    <source>
        <dbReference type="ARBA" id="ARBA00001911"/>
    </source>
</evidence>
<comment type="caution">
    <text evidence="19">Lacks conserved residue(s) required for the propagation of feature annotation.</text>
</comment>
<dbReference type="CDD" id="cd08195">
    <property type="entry name" value="DHQS"/>
    <property type="match status" value="1"/>
</dbReference>
<evidence type="ECO:0000256" key="8">
    <source>
        <dbReference type="ARBA" id="ARBA00013031"/>
    </source>
</evidence>